<evidence type="ECO:0000313" key="2">
    <source>
        <dbReference type="Proteomes" id="UP000248423"/>
    </source>
</evidence>
<dbReference type="EMBL" id="KZ826353">
    <property type="protein sequence ID" value="PYI05967.1"/>
    <property type="molecule type" value="Genomic_DNA"/>
</dbReference>
<sequence length="87" mass="9193">MKNIRMPWGTVSLVTTSKPPPLQETVMMSVLGYCCICRIDLSAAQPSTKIPTALLALCNRGSPHLGPGPIAVPAVGSSRDMPRVTGF</sequence>
<gene>
    <name evidence="1" type="ORF">BO78DRAFT_397600</name>
</gene>
<keyword evidence="2" id="KW-1185">Reference proteome</keyword>
<reference evidence="1 2" key="1">
    <citation type="submission" date="2018-02" db="EMBL/GenBank/DDBJ databases">
        <title>The genomes of Aspergillus section Nigri reveals drivers in fungal speciation.</title>
        <authorList>
            <consortium name="DOE Joint Genome Institute"/>
            <person name="Vesth T.C."/>
            <person name="Nybo J."/>
            <person name="Theobald S."/>
            <person name="Brandl J."/>
            <person name="Frisvad J.C."/>
            <person name="Nielsen K.F."/>
            <person name="Lyhne E.K."/>
            <person name="Kogle M.E."/>
            <person name="Kuo A."/>
            <person name="Riley R."/>
            <person name="Clum A."/>
            <person name="Nolan M."/>
            <person name="Lipzen A."/>
            <person name="Salamov A."/>
            <person name="Henrissat B."/>
            <person name="Wiebenga A."/>
            <person name="De vries R.P."/>
            <person name="Grigoriev I.V."/>
            <person name="Mortensen U.H."/>
            <person name="Andersen M.R."/>
            <person name="Baker S.E."/>
        </authorList>
    </citation>
    <scope>NUCLEOTIDE SEQUENCE [LARGE SCALE GENOMIC DNA]</scope>
    <source>
        <strain evidence="1 2">CBS 121057</strain>
    </source>
</reference>
<protein>
    <submittedName>
        <fullName evidence="1">Uncharacterized protein</fullName>
    </submittedName>
</protein>
<organism evidence="1 2">
    <name type="scientific">Aspergillus sclerotiicarbonarius (strain CBS 121057 / IBT 28362)</name>
    <dbReference type="NCBI Taxonomy" id="1448318"/>
    <lineage>
        <taxon>Eukaryota</taxon>
        <taxon>Fungi</taxon>
        <taxon>Dikarya</taxon>
        <taxon>Ascomycota</taxon>
        <taxon>Pezizomycotina</taxon>
        <taxon>Eurotiomycetes</taxon>
        <taxon>Eurotiomycetidae</taxon>
        <taxon>Eurotiales</taxon>
        <taxon>Aspergillaceae</taxon>
        <taxon>Aspergillus</taxon>
        <taxon>Aspergillus subgen. Circumdati</taxon>
    </lineage>
</organism>
<dbReference type="VEuPathDB" id="FungiDB:BO78DRAFT_397600"/>
<proteinExistence type="predicted"/>
<name>A0A319E769_ASPSB</name>
<dbReference type="AlphaFoldDB" id="A0A319E769"/>
<accession>A0A319E769</accession>
<dbReference type="Proteomes" id="UP000248423">
    <property type="component" value="Unassembled WGS sequence"/>
</dbReference>
<evidence type="ECO:0000313" key="1">
    <source>
        <dbReference type="EMBL" id="PYI05967.1"/>
    </source>
</evidence>